<keyword evidence="10" id="KW-0129">CBS domain</keyword>
<feature type="transmembrane region" description="Helical" evidence="11">
    <location>
        <begin position="398"/>
        <end position="423"/>
    </location>
</feature>
<dbReference type="InterPro" id="IPR001807">
    <property type="entry name" value="ClC"/>
</dbReference>
<comment type="subcellular location">
    <subcellularLocation>
        <location evidence="1">Membrane</location>
        <topology evidence="1">Multi-pass membrane protein</topology>
    </subcellularLocation>
</comment>
<dbReference type="InterPro" id="IPR000644">
    <property type="entry name" value="CBS_dom"/>
</dbReference>
<protein>
    <submittedName>
        <fullName evidence="14">H+/Cl-antiporter ClcA</fullName>
    </submittedName>
</protein>
<dbReference type="GO" id="GO:0006813">
    <property type="term" value="P:potassium ion transport"/>
    <property type="evidence" value="ECO:0007669"/>
    <property type="project" value="InterPro"/>
</dbReference>
<keyword evidence="8" id="KW-0868">Chloride</keyword>
<dbReference type="Pfam" id="PF00571">
    <property type="entry name" value="CBS"/>
    <property type="match status" value="1"/>
</dbReference>
<dbReference type="InterPro" id="IPR014743">
    <property type="entry name" value="Cl-channel_core"/>
</dbReference>
<gene>
    <name evidence="14" type="ORF">SAMN05444583_106205</name>
</gene>
<feature type="transmembrane region" description="Helical" evidence="11">
    <location>
        <begin position="263"/>
        <end position="281"/>
    </location>
</feature>
<feature type="transmembrane region" description="Helical" evidence="11">
    <location>
        <begin position="223"/>
        <end position="251"/>
    </location>
</feature>
<dbReference type="Gene3D" id="3.10.580.10">
    <property type="entry name" value="CBS-domain"/>
    <property type="match status" value="1"/>
</dbReference>
<dbReference type="PROSITE" id="PS51202">
    <property type="entry name" value="RCK_C"/>
    <property type="match status" value="1"/>
</dbReference>
<dbReference type="EMBL" id="FOAW01000006">
    <property type="protein sequence ID" value="SEL16799.1"/>
    <property type="molecule type" value="Genomic_DNA"/>
</dbReference>
<evidence type="ECO:0000256" key="4">
    <source>
        <dbReference type="ARBA" id="ARBA00022989"/>
    </source>
</evidence>
<dbReference type="SMART" id="SM00116">
    <property type="entry name" value="CBS"/>
    <property type="match status" value="1"/>
</dbReference>
<dbReference type="AlphaFoldDB" id="A0A1H7N0G4"/>
<feature type="transmembrane region" description="Helical" evidence="11">
    <location>
        <begin position="91"/>
        <end position="113"/>
    </location>
</feature>
<dbReference type="OrthoDB" id="9767361at2"/>
<feature type="transmembrane region" description="Helical" evidence="11">
    <location>
        <begin position="134"/>
        <end position="152"/>
    </location>
</feature>
<dbReference type="SUPFAM" id="SSF54631">
    <property type="entry name" value="CBS-domain pair"/>
    <property type="match status" value="1"/>
</dbReference>
<evidence type="ECO:0000256" key="6">
    <source>
        <dbReference type="ARBA" id="ARBA00023136"/>
    </source>
</evidence>
<evidence type="ECO:0000313" key="15">
    <source>
        <dbReference type="Proteomes" id="UP000198677"/>
    </source>
</evidence>
<dbReference type="Proteomes" id="UP000198677">
    <property type="component" value="Unassembled WGS sequence"/>
</dbReference>
<keyword evidence="6 11" id="KW-0472">Membrane</keyword>
<dbReference type="InterPro" id="IPR006037">
    <property type="entry name" value="RCK_C"/>
</dbReference>
<evidence type="ECO:0000256" key="1">
    <source>
        <dbReference type="ARBA" id="ARBA00004141"/>
    </source>
</evidence>
<dbReference type="GO" id="GO:0008324">
    <property type="term" value="F:monoatomic cation transmembrane transporter activity"/>
    <property type="evidence" value="ECO:0007669"/>
    <property type="project" value="InterPro"/>
</dbReference>
<feature type="transmembrane region" description="Helical" evidence="11">
    <location>
        <begin position="302"/>
        <end position="327"/>
    </location>
</feature>
<keyword evidence="15" id="KW-1185">Reference proteome</keyword>
<evidence type="ECO:0000256" key="8">
    <source>
        <dbReference type="ARBA" id="ARBA00023214"/>
    </source>
</evidence>
<evidence type="ECO:0000259" key="13">
    <source>
        <dbReference type="PROSITE" id="PS51371"/>
    </source>
</evidence>
<sequence>MTAGDRRLLAATGLRSAGTAAGRWVKHASYLKKWLVLGTAIGIIAGLGAVVFYLALSEATHLLLGVLGGYTPPEAAGDGGGAGSGDSTRPWAIPIVVCLGGMASGVIVFTFAPEAQGHGTDAAIEAIHRNPRMIRMRAVLVKLVASAIMIGSGGSGGREGPTAQISAGFGSLLARTLDLSPKDGRVAVAVGIGSGIGAIFGAPLGGALLAGSIAYKDDFEFDAVVPGLITSIVGYTVYGSLLGFGPLFGYAAADYRFDDPLQLVWFAVIGVLGGLVGLLYSKTFYGTVAVSDRVPCSRILKPAIGGLLVGLMALVLPEVLGSGYGWVQQSLDRAGLLAIPLWVVLVLPLAKILATSLSIGTGGSGGIFGPGMVIGAFTGAAVWRLLEPIAPAVPDSPAPFVIVGMMACFGSIARAPIAVMLMVAEMTGSLTILTPAMVAVGLAYLIVRRSGETIYRAQLGTREDARAARLMAGMPLLGRVGVGEAMSPPRLVLDGGTDVADALVRLREAGVPGAPVVDGEGRFLGAVSPSDLANAAPGAAIARRADAGAPTVDVTANLDEALEAMPDESRWLTVLGGDRRVCGIVSVPDVVHGYRTEVLAEQRRVERVGTHVEVLEVRAAADSPVLGKRLADRALPAGSLVVSVRRGDAVLPGTAATRLRAGDLVTVLVPPERSESVRLLVEGGSSDGDR</sequence>
<evidence type="ECO:0000256" key="2">
    <source>
        <dbReference type="ARBA" id="ARBA00022448"/>
    </source>
</evidence>
<keyword evidence="2" id="KW-0813">Transport</keyword>
<dbReference type="PROSITE" id="PS51371">
    <property type="entry name" value="CBS"/>
    <property type="match status" value="1"/>
</dbReference>
<dbReference type="SUPFAM" id="SSF116726">
    <property type="entry name" value="TrkA C-terminal domain-like"/>
    <property type="match status" value="1"/>
</dbReference>
<dbReference type="SUPFAM" id="SSF81340">
    <property type="entry name" value="Clc chloride channel"/>
    <property type="match status" value="1"/>
</dbReference>
<keyword evidence="5" id="KW-0406">Ion transport</keyword>
<dbReference type="PANTHER" id="PTHR43427">
    <property type="entry name" value="CHLORIDE CHANNEL PROTEIN CLC-E"/>
    <property type="match status" value="1"/>
</dbReference>
<dbReference type="InterPro" id="IPR050368">
    <property type="entry name" value="ClC-type_chloride_channel"/>
</dbReference>
<keyword evidence="7" id="KW-0869">Chloride channel</keyword>
<dbReference type="Gene3D" id="3.30.70.1450">
    <property type="entry name" value="Regulator of K+ conductance, C-terminal domain"/>
    <property type="match status" value="1"/>
</dbReference>
<dbReference type="CDD" id="cd00400">
    <property type="entry name" value="Voltage_gated_ClC"/>
    <property type="match status" value="1"/>
</dbReference>
<dbReference type="Gene3D" id="1.10.3080.10">
    <property type="entry name" value="Clc chloride channel"/>
    <property type="match status" value="1"/>
</dbReference>
<dbReference type="Pfam" id="PF02080">
    <property type="entry name" value="TrkA_C"/>
    <property type="match status" value="1"/>
</dbReference>
<dbReference type="GO" id="GO:0005254">
    <property type="term" value="F:chloride channel activity"/>
    <property type="evidence" value="ECO:0007669"/>
    <property type="project" value="UniProtKB-KW"/>
</dbReference>
<evidence type="ECO:0000256" key="11">
    <source>
        <dbReference type="SAM" id="Phobius"/>
    </source>
</evidence>
<feature type="transmembrane region" description="Helical" evidence="11">
    <location>
        <begin position="430"/>
        <end position="447"/>
    </location>
</feature>
<keyword evidence="4 11" id="KW-1133">Transmembrane helix</keyword>
<name>A0A1H7N0G4_9NOCA</name>
<feature type="transmembrane region" description="Helical" evidence="11">
    <location>
        <begin position="333"/>
        <end position="354"/>
    </location>
</feature>
<feature type="domain" description="RCK C-terminal" evidence="12">
    <location>
        <begin position="601"/>
        <end position="683"/>
    </location>
</feature>
<evidence type="ECO:0000256" key="7">
    <source>
        <dbReference type="ARBA" id="ARBA00023173"/>
    </source>
</evidence>
<proteinExistence type="predicted"/>
<dbReference type="PANTHER" id="PTHR43427:SF6">
    <property type="entry name" value="CHLORIDE CHANNEL PROTEIN CLC-E"/>
    <property type="match status" value="1"/>
</dbReference>
<keyword evidence="9" id="KW-0407">Ion channel</keyword>
<dbReference type="GO" id="GO:0034707">
    <property type="term" value="C:chloride channel complex"/>
    <property type="evidence" value="ECO:0007669"/>
    <property type="project" value="UniProtKB-KW"/>
</dbReference>
<dbReference type="InterPro" id="IPR036721">
    <property type="entry name" value="RCK_C_sf"/>
</dbReference>
<dbReference type="FunFam" id="1.10.3080.10:FF:000018">
    <property type="entry name" value="Chloride transporter, ClC family"/>
    <property type="match status" value="1"/>
</dbReference>
<feature type="domain" description="CBS" evidence="13">
    <location>
        <begin position="486"/>
        <end position="543"/>
    </location>
</feature>
<keyword evidence="3 11" id="KW-0812">Transmembrane</keyword>
<evidence type="ECO:0000256" key="3">
    <source>
        <dbReference type="ARBA" id="ARBA00022692"/>
    </source>
</evidence>
<feature type="transmembrane region" description="Helical" evidence="11">
    <location>
        <begin position="366"/>
        <end position="386"/>
    </location>
</feature>
<dbReference type="InterPro" id="IPR046342">
    <property type="entry name" value="CBS_dom_sf"/>
</dbReference>
<evidence type="ECO:0000313" key="14">
    <source>
        <dbReference type="EMBL" id="SEL16799.1"/>
    </source>
</evidence>
<feature type="transmembrane region" description="Helical" evidence="11">
    <location>
        <begin position="34"/>
        <end position="56"/>
    </location>
</feature>
<evidence type="ECO:0000256" key="10">
    <source>
        <dbReference type="PROSITE-ProRule" id="PRU00703"/>
    </source>
</evidence>
<dbReference type="PRINTS" id="PR00762">
    <property type="entry name" value="CLCHANNEL"/>
</dbReference>
<evidence type="ECO:0000256" key="5">
    <source>
        <dbReference type="ARBA" id="ARBA00023065"/>
    </source>
</evidence>
<dbReference type="Pfam" id="PF00654">
    <property type="entry name" value="Voltage_CLC"/>
    <property type="match status" value="1"/>
</dbReference>
<accession>A0A1H7N0G4</accession>
<organism evidence="14 15">
    <name type="scientific">Rhodococcus maanshanensis</name>
    <dbReference type="NCBI Taxonomy" id="183556"/>
    <lineage>
        <taxon>Bacteria</taxon>
        <taxon>Bacillati</taxon>
        <taxon>Actinomycetota</taxon>
        <taxon>Actinomycetes</taxon>
        <taxon>Mycobacteriales</taxon>
        <taxon>Nocardiaceae</taxon>
        <taxon>Rhodococcus</taxon>
    </lineage>
</organism>
<reference evidence="15" key="1">
    <citation type="submission" date="2016-10" db="EMBL/GenBank/DDBJ databases">
        <authorList>
            <person name="Varghese N."/>
            <person name="Submissions S."/>
        </authorList>
    </citation>
    <scope>NUCLEOTIDE SEQUENCE [LARGE SCALE GENOMIC DNA]</scope>
    <source>
        <strain evidence="15">DSM 44675</strain>
    </source>
</reference>
<feature type="transmembrane region" description="Helical" evidence="11">
    <location>
        <begin position="186"/>
        <end position="211"/>
    </location>
</feature>
<dbReference type="CDD" id="cd02205">
    <property type="entry name" value="CBS_pair_SF"/>
    <property type="match status" value="1"/>
</dbReference>
<evidence type="ECO:0000256" key="9">
    <source>
        <dbReference type="ARBA" id="ARBA00023303"/>
    </source>
</evidence>
<evidence type="ECO:0000259" key="12">
    <source>
        <dbReference type="PROSITE" id="PS51202"/>
    </source>
</evidence>